<organism evidence="1">
    <name type="scientific">Candidatus Kentrum sp. LFY</name>
    <dbReference type="NCBI Taxonomy" id="2126342"/>
    <lineage>
        <taxon>Bacteria</taxon>
        <taxon>Pseudomonadati</taxon>
        <taxon>Pseudomonadota</taxon>
        <taxon>Gammaproteobacteria</taxon>
        <taxon>Candidatus Kentrum</taxon>
    </lineage>
</organism>
<proteinExistence type="predicted"/>
<sequence length="93" mass="10316">MSMTGEACARTGEADLSIGKVKLLFCKTRLICQDEREINRIIGNILLKQKAAHACNNTKDSQQAYGQQDDMHDLQDEKCFFAIGCGPLVKLLV</sequence>
<reference evidence="1" key="1">
    <citation type="submission" date="2019-02" db="EMBL/GenBank/DDBJ databases">
        <authorList>
            <person name="Gruber-Vodicka R. H."/>
            <person name="Seah K. B. B."/>
        </authorList>
    </citation>
    <scope>NUCLEOTIDE SEQUENCE</scope>
    <source>
        <strain evidence="1">BECK_M6</strain>
    </source>
</reference>
<name>A0A450UI40_9GAMM</name>
<dbReference type="AlphaFoldDB" id="A0A450UI40"/>
<gene>
    <name evidence="1" type="ORF">BECKLFY1418A_GA0070994_102130</name>
</gene>
<accession>A0A450UI40</accession>
<evidence type="ECO:0000313" key="1">
    <source>
        <dbReference type="EMBL" id="VFJ92198.1"/>
    </source>
</evidence>
<protein>
    <submittedName>
        <fullName evidence="1">Uncharacterized protein</fullName>
    </submittedName>
</protein>
<dbReference type="EMBL" id="CAADFH010000021">
    <property type="protein sequence ID" value="VFJ92198.1"/>
    <property type="molecule type" value="Genomic_DNA"/>
</dbReference>